<dbReference type="OrthoDB" id="10259892at2759"/>
<comment type="similarity">
    <text evidence="2">Belongs to the elongation factor P family.</text>
</comment>
<dbReference type="Gene3D" id="2.30.30.30">
    <property type="match status" value="1"/>
</dbReference>
<evidence type="ECO:0000259" key="5">
    <source>
        <dbReference type="SMART" id="SM00841"/>
    </source>
</evidence>
<reference evidence="7 8" key="1">
    <citation type="submission" date="2019-07" db="EMBL/GenBank/DDBJ databases">
        <title>Genomes of Cafeteria roenbergensis.</title>
        <authorList>
            <person name="Fischer M.G."/>
            <person name="Hackl T."/>
            <person name="Roman M."/>
        </authorList>
    </citation>
    <scope>NUCLEOTIDE SEQUENCE [LARGE SCALE GENOMIC DNA]</scope>
    <source>
        <strain evidence="7 8">E4-10P</strain>
    </source>
</reference>
<dbReference type="PANTHER" id="PTHR30053">
    <property type="entry name" value="ELONGATION FACTOR P"/>
    <property type="match status" value="1"/>
</dbReference>
<proteinExistence type="inferred from homology"/>
<accession>A0A5A8EB19</accession>
<dbReference type="Gene3D" id="2.40.50.140">
    <property type="entry name" value="Nucleic acid-binding proteins"/>
    <property type="match status" value="2"/>
</dbReference>
<dbReference type="InterPro" id="IPR014722">
    <property type="entry name" value="Rib_uL2_dom2"/>
</dbReference>
<sequence length="251" mass="26830">MSLSRVSLLSRVALRGGARRTAGALRAPPGVVAPVLAARPGPFAASAFHASAAACAEVEPVKANDLRPRDVISYEGESWTIRSLSKVKPGKGGAFVQLTLQHIRGERNTTARLRSTDTIDRVQLTYEGPFNVLYTEGDHVHVMHATTFEQSELPASLFGDDVVFVHEGMEVSMATLDGVPALIKLPNAAELDVVDARPVREDTKNPANGRPVTLSNGIVLKLPAHVAVGDRVRIRIEDRSYIEKVAGGASA</sequence>
<feature type="domain" description="Elongation factor P C-terminal" evidence="5">
    <location>
        <begin position="189"/>
        <end position="244"/>
    </location>
</feature>
<keyword evidence="4" id="KW-0934">Plastid</keyword>
<dbReference type="Pfam" id="PF08207">
    <property type="entry name" value="EFP_N"/>
    <property type="match status" value="1"/>
</dbReference>
<dbReference type="EMBL" id="VLTO01000017">
    <property type="protein sequence ID" value="KAA0174995.1"/>
    <property type="molecule type" value="Genomic_DNA"/>
</dbReference>
<gene>
    <name evidence="7" type="ORF">FNF27_03526</name>
</gene>
<dbReference type="InterPro" id="IPR015365">
    <property type="entry name" value="Elong-fact-P_C"/>
</dbReference>
<organism evidence="7 8">
    <name type="scientific">Cafeteria roenbergensis</name>
    <name type="common">Marine flagellate</name>
    <dbReference type="NCBI Taxonomy" id="33653"/>
    <lineage>
        <taxon>Eukaryota</taxon>
        <taxon>Sar</taxon>
        <taxon>Stramenopiles</taxon>
        <taxon>Bigyra</taxon>
        <taxon>Opalozoa</taxon>
        <taxon>Bicosoecida</taxon>
        <taxon>Cafeteriaceae</taxon>
        <taxon>Cafeteria</taxon>
    </lineage>
</organism>
<dbReference type="SMART" id="SM00841">
    <property type="entry name" value="Elong-fact-P_C"/>
    <property type="match status" value="1"/>
</dbReference>
<evidence type="ECO:0000313" key="7">
    <source>
        <dbReference type="EMBL" id="KAA0174995.1"/>
    </source>
</evidence>
<comment type="subcellular location">
    <subcellularLocation>
        <location evidence="1">Plastid</location>
        <location evidence="1">Chloroplast</location>
    </subcellularLocation>
</comment>
<dbReference type="Pfam" id="PF09285">
    <property type="entry name" value="Elong-fact-P_C"/>
    <property type="match status" value="1"/>
</dbReference>
<keyword evidence="3" id="KW-0150">Chloroplast</keyword>
<dbReference type="Proteomes" id="UP000322899">
    <property type="component" value="Unassembled WGS sequence"/>
</dbReference>
<evidence type="ECO:0000259" key="6">
    <source>
        <dbReference type="SMART" id="SM01185"/>
    </source>
</evidence>
<evidence type="ECO:0000256" key="2">
    <source>
        <dbReference type="ARBA" id="ARBA00009479"/>
    </source>
</evidence>
<protein>
    <recommendedName>
        <fullName evidence="9">Translation elongation factor P/YeiP central domain-containing protein</fullName>
    </recommendedName>
</protein>
<dbReference type="SMART" id="SM01185">
    <property type="entry name" value="EFP"/>
    <property type="match status" value="1"/>
</dbReference>
<dbReference type="Pfam" id="PF01132">
    <property type="entry name" value="EFP"/>
    <property type="match status" value="1"/>
</dbReference>
<dbReference type="PANTHER" id="PTHR30053:SF14">
    <property type="entry name" value="TRANSLATION ELONGATION FACTOR KOW-LIKE DOMAIN-CONTAINING PROTEIN"/>
    <property type="match status" value="1"/>
</dbReference>
<dbReference type="GO" id="GO:0003746">
    <property type="term" value="F:translation elongation factor activity"/>
    <property type="evidence" value="ECO:0007669"/>
    <property type="project" value="InterPro"/>
</dbReference>
<dbReference type="SUPFAM" id="SSF50104">
    <property type="entry name" value="Translation proteins SH3-like domain"/>
    <property type="match status" value="1"/>
</dbReference>
<dbReference type="InterPro" id="IPR020599">
    <property type="entry name" value="Transl_elong_fac_P/YeiP"/>
</dbReference>
<dbReference type="InterPro" id="IPR001059">
    <property type="entry name" value="Transl_elong_P/YeiP_cen"/>
</dbReference>
<dbReference type="InterPro" id="IPR008991">
    <property type="entry name" value="Translation_prot_SH3-like_sf"/>
</dbReference>
<evidence type="ECO:0000256" key="4">
    <source>
        <dbReference type="ARBA" id="ARBA00022640"/>
    </source>
</evidence>
<dbReference type="SUPFAM" id="SSF50249">
    <property type="entry name" value="Nucleic acid-binding proteins"/>
    <property type="match status" value="2"/>
</dbReference>
<dbReference type="InterPro" id="IPR012340">
    <property type="entry name" value="NA-bd_OB-fold"/>
</dbReference>
<dbReference type="GO" id="GO:0009507">
    <property type="term" value="C:chloroplast"/>
    <property type="evidence" value="ECO:0007669"/>
    <property type="project" value="UniProtKB-SubCell"/>
</dbReference>
<evidence type="ECO:0000256" key="1">
    <source>
        <dbReference type="ARBA" id="ARBA00004229"/>
    </source>
</evidence>
<evidence type="ECO:0000313" key="8">
    <source>
        <dbReference type="Proteomes" id="UP000322899"/>
    </source>
</evidence>
<dbReference type="AlphaFoldDB" id="A0A5A8EB19"/>
<evidence type="ECO:0000256" key="3">
    <source>
        <dbReference type="ARBA" id="ARBA00022528"/>
    </source>
</evidence>
<feature type="domain" description="Translation elongation factor P/YeiP central" evidence="6">
    <location>
        <begin position="127"/>
        <end position="181"/>
    </location>
</feature>
<name>A0A5A8EB19_CAFRO</name>
<comment type="caution">
    <text evidence="7">The sequence shown here is derived from an EMBL/GenBank/DDBJ whole genome shotgun (WGS) entry which is preliminary data.</text>
</comment>
<evidence type="ECO:0008006" key="9">
    <source>
        <dbReference type="Google" id="ProtNLM"/>
    </source>
</evidence>
<dbReference type="GO" id="GO:0043043">
    <property type="term" value="P:peptide biosynthetic process"/>
    <property type="evidence" value="ECO:0007669"/>
    <property type="project" value="InterPro"/>
</dbReference>
<dbReference type="InterPro" id="IPR013185">
    <property type="entry name" value="Transl_elong_KOW-like"/>
</dbReference>